<gene>
    <name evidence="3" type="ORF">EDD32_2471</name>
</gene>
<feature type="chain" id="PRO_5018134494" evidence="2">
    <location>
        <begin position="26"/>
        <end position="100"/>
    </location>
</feature>
<keyword evidence="4" id="KW-1185">Reference proteome</keyword>
<feature type="region of interest" description="Disordered" evidence="1">
    <location>
        <begin position="24"/>
        <end position="59"/>
    </location>
</feature>
<dbReference type="RefSeq" id="WP_123917891.1">
    <property type="nucleotide sequence ID" value="NZ_RKRA01000001.1"/>
</dbReference>
<evidence type="ECO:0000256" key="1">
    <source>
        <dbReference type="SAM" id="MobiDB-lite"/>
    </source>
</evidence>
<comment type="caution">
    <text evidence="3">The sequence shown here is derived from an EMBL/GenBank/DDBJ whole genome shotgun (WGS) entry which is preliminary data.</text>
</comment>
<evidence type="ECO:0000256" key="2">
    <source>
        <dbReference type="SAM" id="SignalP"/>
    </source>
</evidence>
<keyword evidence="2" id="KW-0732">Signal</keyword>
<evidence type="ECO:0000313" key="3">
    <source>
        <dbReference type="EMBL" id="RPF27967.1"/>
    </source>
</evidence>
<reference evidence="3 4" key="1">
    <citation type="submission" date="2018-11" db="EMBL/GenBank/DDBJ databases">
        <title>Sequencing the genomes of 1000 actinobacteria strains.</title>
        <authorList>
            <person name="Klenk H.-P."/>
        </authorList>
    </citation>
    <scope>NUCLEOTIDE SEQUENCE [LARGE SCALE GENOMIC DNA]</scope>
    <source>
        <strain evidence="3 4">DSM 14418</strain>
    </source>
</reference>
<dbReference type="Proteomes" id="UP000280726">
    <property type="component" value="Unassembled WGS sequence"/>
</dbReference>
<name>A0A3N4Z6L3_9MICO</name>
<evidence type="ECO:0000313" key="4">
    <source>
        <dbReference type="Proteomes" id="UP000280726"/>
    </source>
</evidence>
<feature type="signal peptide" evidence="2">
    <location>
        <begin position="1"/>
        <end position="25"/>
    </location>
</feature>
<dbReference type="EMBL" id="RKRA01000001">
    <property type="protein sequence ID" value="RPF27967.1"/>
    <property type="molecule type" value="Genomic_DNA"/>
</dbReference>
<accession>A0A3N4Z6L3</accession>
<proteinExistence type="predicted"/>
<feature type="compositionally biased region" description="Polar residues" evidence="1">
    <location>
        <begin position="24"/>
        <end position="36"/>
    </location>
</feature>
<organism evidence="3 4">
    <name type="scientific">Georgenia muralis</name>
    <dbReference type="NCBI Taxonomy" id="154117"/>
    <lineage>
        <taxon>Bacteria</taxon>
        <taxon>Bacillati</taxon>
        <taxon>Actinomycetota</taxon>
        <taxon>Actinomycetes</taxon>
        <taxon>Micrococcales</taxon>
        <taxon>Bogoriellaceae</taxon>
        <taxon>Georgenia</taxon>
    </lineage>
</organism>
<protein>
    <submittedName>
        <fullName evidence="3">Uncharacterized protein</fullName>
    </submittedName>
</protein>
<dbReference type="AlphaFoldDB" id="A0A3N4Z6L3"/>
<sequence length="100" mass="10161">MKHRSVMAALVAIALLPLGVGTVSAASPPSQATSVATAGVDAARPAAPAAAKDDAKRYEEKAANVQEKIEKKIDQADRDAAAARALQEGALNRLIGESVG</sequence>